<dbReference type="EMBL" id="BAAAON010000001">
    <property type="protein sequence ID" value="GAA2173852.1"/>
    <property type="molecule type" value="Genomic_DNA"/>
</dbReference>
<evidence type="ECO:0000313" key="1">
    <source>
        <dbReference type="EMBL" id="GAA2173852.1"/>
    </source>
</evidence>
<dbReference type="Proteomes" id="UP001500974">
    <property type="component" value="Unassembled WGS sequence"/>
</dbReference>
<dbReference type="CDD" id="cd20293">
    <property type="entry name" value="cupin_HutD_N"/>
    <property type="match status" value="1"/>
</dbReference>
<reference evidence="1 2" key="1">
    <citation type="journal article" date="2019" name="Int. J. Syst. Evol. Microbiol.">
        <title>The Global Catalogue of Microorganisms (GCM) 10K type strain sequencing project: providing services to taxonomists for standard genome sequencing and annotation.</title>
        <authorList>
            <consortium name="The Broad Institute Genomics Platform"/>
            <consortium name="The Broad Institute Genome Sequencing Center for Infectious Disease"/>
            <person name="Wu L."/>
            <person name="Ma J."/>
        </authorList>
    </citation>
    <scope>NUCLEOTIDE SEQUENCE [LARGE SCALE GENOMIC DNA]</scope>
    <source>
        <strain evidence="1 2">JCM 14917</strain>
    </source>
</reference>
<dbReference type="SUPFAM" id="SSF51182">
    <property type="entry name" value="RmlC-like cupins"/>
    <property type="match status" value="1"/>
</dbReference>
<dbReference type="PANTHER" id="PTHR37943">
    <property type="entry name" value="PROTEIN VES"/>
    <property type="match status" value="1"/>
</dbReference>
<dbReference type="Pfam" id="PF05962">
    <property type="entry name" value="HutD"/>
    <property type="match status" value="1"/>
</dbReference>
<sequence>MRHYTAESYVRMPWKNGAGFTTEVARSGPVEGYDWRLSIADIATDGPFSSFPDYWRVITVLEGAGMHLTVDGQPSEALGPFEAFTFDGAGRTECALVGGPIRDFNLIYRKCRIDSRLTWVELSNAQHLVTDAPTILIFAAAGQAALRCSQGSGLLLGEQELARIENGTGAMLSLDIEGERGGHAAVIELWTREGEGGSLPEG</sequence>
<dbReference type="PANTHER" id="PTHR37943:SF1">
    <property type="entry name" value="PROTEIN VES"/>
    <property type="match status" value="1"/>
</dbReference>
<keyword evidence="2" id="KW-1185">Reference proteome</keyword>
<organism evidence="1 2">
    <name type="scientific">Arthrobacter parietis</name>
    <dbReference type="NCBI Taxonomy" id="271434"/>
    <lineage>
        <taxon>Bacteria</taxon>
        <taxon>Bacillati</taxon>
        <taxon>Actinomycetota</taxon>
        <taxon>Actinomycetes</taxon>
        <taxon>Micrococcales</taxon>
        <taxon>Micrococcaceae</taxon>
        <taxon>Arthrobacter</taxon>
    </lineage>
</organism>
<dbReference type="InterPro" id="IPR014710">
    <property type="entry name" value="RmlC-like_jellyroll"/>
</dbReference>
<dbReference type="RefSeq" id="WP_346027689.1">
    <property type="nucleotide sequence ID" value="NZ_BAAAON010000001.1"/>
</dbReference>
<evidence type="ECO:0000313" key="2">
    <source>
        <dbReference type="Proteomes" id="UP001500974"/>
    </source>
</evidence>
<comment type="caution">
    <text evidence="1">The sequence shown here is derived from an EMBL/GenBank/DDBJ whole genome shotgun (WGS) entry which is preliminary data.</text>
</comment>
<dbReference type="Gene3D" id="2.60.120.10">
    <property type="entry name" value="Jelly Rolls"/>
    <property type="match status" value="2"/>
</dbReference>
<name>A0ABN3ARB5_9MICC</name>
<gene>
    <name evidence="1" type="ORF">GCM10009784_09810</name>
</gene>
<protein>
    <submittedName>
        <fullName evidence="1">HutD family protein</fullName>
    </submittedName>
</protein>
<proteinExistence type="predicted"/>
<dbReference type="InterPro" id="IPR011051">
    <property type="entry name" value="RmlC_Cupin_sf"/>
</dbReference>
<accession>A0ABN3ARB5</accession>
<dbReference type="InterPro" id="IPR010282">
    <property type="entry name" value="Uncharacterised_HutD/Ves"/>
</dbReference>